<keyword evidence="2" id="KW-0812">Transmembrane</keyword>
<dbReference type="EMBL" id="FNIE01000008">
    <property type="protein sequence ID" value="SDO25324.1"/>
    <property type="molecule type" value="Genomic_DNA"/>
</dbReference>
<dbReference type="AlphaFoldDB" id="A0A1H0I1T2"/>
<keyword evidence="2" id="KW-0472">Membrane</keyword>
<protein>
    <submittedName>
        <fullName evidence="3">Uncharacterized protein</fullName>
    </submittedName>
</protein>
<gene>
    <name evidence="3" type="ORF">SAMN05216259_108298</name>
</gene>
<feature type="transmembrane region" description="Helical" evidence="2">
    <location>
        <begin position="101"/>
        <end position="124"/>
    </location>
</feature>
<organism evidence="3 4">
    <name type="scientific">Actinacidiphila guanduensis</name>
    <dbReference type="NCBI Taxonomy" id="310781"/>
    <lineage>
        <taxon>Bacteria</taxon>
        <taxon>Bacillati</taxon>
        <taxon>Actinomycetota</taxon>
        <taxon>Actinomycetes</taxon>
        <taxon>Kitasatosporales</taxon>
        <taxon>Streptomycetaceae</taxon>
        <taxon>Actinacidiphila</taxon>
    </lineage>
</organism>
<proteinExistence type="predicted"/>
<sequence>MTTESSPLPEEPALPDEVWEQFLQDSERDIRASAPKEPSARARIVARRLREEQERAEQAARGSRRRWRPRSRAERRATAWRAPVTDAGEARARRRGLLRGLLGVVLVVAVLLVVLSPSHAWSLLTGKG</sequence>
<name>A0A1H0I1T2_9ACTN</name>
<evidence type="ECO:0000256" key="2">
    <source>
        <dbReference type="SAM" id="Phobius"/>
    </source>
</evidence>
<keyword evidence="2" id="KW-1133">Transmembrane helix</keyword>
<accession>A0A1H0I1T2</accession>
<keyword evidence="4" id="KW-1185">Reference proteome</keyword>
<evidence type="ECO:0000256" key="1">
    <source>
        <dbReference type="SAM" id="MobiDB-lite"/>
    </source>
</evidence>
<evidence type="ECO:0000313" key="3">
    <source>
        <dbReference type="EMBL" id="SDO25324.1"/>
    </source>
</evidence>
<dbReference type="RefSeq" id="WP_093785827.1">
    <property type="nucleotide sequence ID" value="NZ_FNIE01000008.1"/>
</dbReference>
<feature type="region of interest" description="Disordered" evidence="1">
    <location>
        <begin position="53"/>
        <end position="86"/>
    </location>
</feature>
<reference evidence="3 4" key="1">
    <citation type="submission" date="2016-10" db="EMBL/GenBank/DDBJ databases">
        <authorList>
            <person name="de Groot N.N."/>
        </authorList>
    </citation>
    <scope>NUCLEOTIDE SEQUENCE [LARGE SCALE GENOMIC DNA]</scope>
    <source>
        <strain evidence="3 4">CGMCC 4.2022</strain>
    </source>
</reference>
<dbReference type="Proteomes" id="UP000199341">
    <property type="component" value="Unassembled WGS sequence"/>
</dbReference>
<evidence type="ECO:0000313" key="4">
    <source>
        <dbReference type="Proteomes" id="UP000199341"/>
    </source>
</evidence>